<protein>
    <submittedName>
        <fullName evidence="1">Acetoacetate decarboxylase</fullName>
    </submittedName>
</protein>
<keyword evidence="2" id="KW-1185">Reference proteome</keyword>
<dbReference type="EMBL" id="CP022358">
    <property type="protein sequence ID" value="ASK68553.1"/>
    <property type="molecule type" value="Genomic_DNA"/>
</dbReference>
<dbReference type="InterPro" id="IPR050703">
    <property type="entry name" value="Flavin_MAO"/>
</dbReference>
<dbReference type="InterPro" id="IPR023375">
    <property type="entry name" value="ADC_dom_sf"/>
</dbReference>
<dbReference type="AlphaFoldDB" id="A0A220ULK8"/>
<dbReference type="Pfam" id="PF13450">
    <property type="entry name" value="NAD_binding_8"/>
    <property type="match status" value="1"/>
</dbReference>
<reference evidence="1 2" key="1">
    <citation type="submission" date="2017-07" db="EMBL/GenBank/DDBJ databases">
        <title>Phenotypical and genomic characterization of a clinical isolate of Shewanella bicestrii sp. nov. producing an extended-spectrum beta-lactamase and a new oxacillinase variant.</title>
        <authorList>
            <person name="Jousset A.B."/>
            <person name="Bonnin R.A."/>
            <person name="Girlich D."/>
            <person name="Dabos L."/>
            <person name="Potron A."/>
            <person name="Dortet L."/>
            <person name="Glaser P."/>
            <person name="Naas T."/>
        </authorList>
    </citation>
    <scope>NUCLEOTIDE SEQUENCE [LARGE SCALE GENOMIC DNA]</scope>
    <source>
        <strain evidence="1 2">JAB-1</strain>
    </source>
</reference>
<dbReference type="RefSeq" id="WP_089067363.1">
    <property type="nucleotide sequence ID" value="NZ_CP022358.1"/>
</dbReference>
<evidence type="ECO:0000313" key="1">
    <source>
        <dbReference type="EMBL" id="ASK68553.1"/>
    </source>
</evidence>
<accession>A0A220ULK8</accession>
<organism evidence="1 2">
    <name type="scientific">Shewanella bicestrii</name>
    <dbReference type="NCBI Taxonomy" id="2018305"/>
    <lineage>
        <taxon>Bacteria</taxon>
        <taxon>Pseudomonadati</taxon>
        <taxon>Pseudomonadota</taxon>
        <taxon>Gammaproteobacteria</taxon>
        <taxon>Alteromonadales</taxon>
        <taxon>Shewanellaceae</taxon>
        <taxon>Shewanella</taxon>
    </lineage>
</organism>
<proteinExistence type="predicted"/>
<name>A0A220ULK8_9GAMM</name>
<dbReference type="SUPFAM" id="SSF51905">
    <property type="entry name" value="FAD/NAD(P)-binding domain"/>
    <property type="match status" value="1"/>
</dbReference>
<dbReference type="GO" id="GO:0016491">
    <property type="term" value="F:oxidoreductase activity"/>
    <property type="evidence" value="ECO:0007669"/>
    <property type="project" value="UniProtKB-ARBA"/>
</dbReference>
<evidence type="ECO:0000313" key="2">
    <source>
        <dbReference type="Proteomes" id="UP000198367"/>
    </source>
</evidence>
<dbReference type="PANTHER" id="PTHR43563:SF1">
    <property type="entry name" value="AMINE OXIDASE [FLAVIN-CONTAINING] B"/>
    <property type="match status" value="1"/>
</dbReference>
<dbReference type="KEGG" id="sbj:CF168_06510"/>
<dbReference type="SUPFAM" id="SSF160104">
    <property type="entry name" value="Acetoacetate decarboxylase-like"/>
    <property type="match status" value="1"/>
</dbReference>
<dbReference type="Proteomes" id="UP000198367">
    <property type="component" value="Chromosome"/>
</dbReference>
<dbReference type="Gene3D" id="3.50.50.60">
    <property type="entry name" value="FAD/NAD(P)-binding domain"/>
    <property type="match status" value="1"/>
</dbReference>
<dbReference type="InterPro" id="IPR036188">
    <property type="entry name" value="FAD/NAD-bd_sf"/>
</dbReference>
<sequence>MEKQRPDFIYPPGSMLMHSPLVLNKADMYGFFLKGKLANLQRSIDKTLNQVAGSAMYFKVLSPYVLTTFTQIEKAYSEDPTDRAKGWIQETDIITWVMVGRQDHSNSASISHVYFQPLHIWVNDAMALINGRELFGYPKYLCEYTMPAVGEPLTRLSLATKSFLHFSPDTELAMHPLIEVNCNAKPEAQLTTLEAIAQTWQLFKEQTDFIPELDKLGEEQLFHLLFKPAIDQVFLKQFPDASGQKAVYQAITAAPAQVNKVHSVALLENDFVATIFDNASFPLKETLGVEVGEQHVLLPYHVNFDFEVPPGEVLVDNSEIKKQKIAILGGGVAAMTAACYLTDRPGWQNQYEIDVYQLGWRIGGKGASGRNAAMGQRIEEHGLHIWFGFYQNACALMRKAYEELDRPPEAPLATFFDAFKPHNFIVLQEEINGRSVSWPITFPTLPGIPGDGTETLTFWKVVKAAFAWIKEWLKDMDSLLEADEKAMATPKNWLDISWFERLKDKLEDSVDDAMESLDALGDKLECHFNQMIGRECDEHVHSESDDGLVESAVDALHQRLVKRFSDHLDTNDELRHLYIAVDLGLTILKGMFADDVFEKGFDAINDYDYREWLTKHGASPKYTVDSAPVRGFYDLVFAYEKGNFDKPNVEAGTIIRSMLRIALCYQGGVMWKMQAGMGDVVFTPYYEVLKRRGVNFHFFNRVDNLECRDNSIQAIEITEQVALAPSVKDYNPLVDVKGLACWPSTPNYDQLEPEQAALLKAHDINLEHFWSDWDNLYEAQFGQALPKKRLQKGVDFDKVIFGLSLGSVPHVASEVMAQSPALKTCVDKVQTVATQAYQLWMNQDLNGIGWPNYSEDGEQPVLSGFTEPFDTWASMDQLLDKEDWRGIEPKNASYFCSALPVDAYPPRTDIGFQQRKTAEAKAGAINQLNTEIHKLWQQVGDSFPWEWLHDEQQREGEARFDSQYWRANVDPSERYVLSVKGSSQYRITTDGTGIDNLYMTGDWIKTGLNAGCVEAATMAGMHTAKAICGHPAIIKGEKDFA</sequence>
<gene>
    <name evidence="1" type="ORF">CF168_06510</name>
</gene>
<dbReference type="Gene3D" id="2.40.400.10">
    <property type="entry name" value="Acetoacetate decarboxylase-like"/>
    <property type="match status" value="1"/>
</dbReference>
<dbReference type="PANTHER" id="PTHR43563">
    <property type="entry name" value="AMINE OXIDASE"/>
    <property type="match status" value="1"/>
</dbReference>